<keyword evidence="2" id="KW-0472">Membrane</keyword>
<dbReference type="RefSeq" id="XP_001876496.1">
    <property type="nucleotide sequence ID" value="XM_001876461.1"/>
</dbReference>
<dbReference type="AlphaFoldDB" id="B0CZY4"/>
<dbReference type="GeneID" id="6072637"/>
<keyword evidence="4" id="KW-1185">Reference proteome</keyword>
<feature type="region of interest" description="Disordered" evidence="1">
    <location>
        <begin position="92"/>
        <end position="214"/>
    </location>
</feature>
<gene>
    <name evidence="3" type="ORF">LACBIDRAFT_323355</name>
</gene>
<feature type="region of interest" description="Disordered" evidence="1">
    <location>
        <begin position="1"/>
        <end position="27"/>
    </location>
</feature>
<dbReference type="InParanoid" id="B0CZY4"/>
<evidence type="ECO:0000256" key="1">
    <source>
        <dbReference type="SAM" id="MobiDB-lite"/>
    </source>
</evidence>
<accession>B0CZY4</accession>
<feature type="compositionally biased region" description="Basic residues" evidence="1">
    <location>
        <begin position="165"/>
        <end position="175"/>
    </location>
</feature>
<keyword evidence="2" id="KW-0812">Transmembrane</keyword>
<feature type="transmembrane region" description="Helical" evidence="2">
    <location>
        <begin position="530"/>
        <end position="553"/>
    </location>
</feature>
<feature type="compositionally biased region" description="Basic residues" evidence="1">
    <location>
        <begin position="139"/>
        <end position="150"/>
    </location>
</feature>
<dbReference type="Proteomes" id="UP000001194">
    <property type="component" value="Unassembled WGS sequence"/>
</dbReference>
<name>B0CZY4_LACBS</name>
<protein>
    <submittedName>
        <fullName evidence="3">Predicted protein</fullName>
    </submittedName>
</protein>
<evidence type="ECO:0000313" key="4">
    <source>
        <dbReference type="Proteomes" id="UP000001194"/>
    </source>
</evidence>
<dbReference type="KEGG" id="lbc:LACBIDRAFT_323355"/>
<dbReference type="HOGENOM" id="CLU_444857_0_0_1"/>
<evidence type="ECO:0000313" key="3">
    <source>
        <dbReference type="EMBL" id="EDR12232.1"/>
    </source>
</evidence>
<keyword evidence="2" id="KW-1133">Transmembrane helix</keyword>
<sequence length="596" mass="66683">MDATNKEPDLEYPLSDTPMGSDDEVVGSDMATQTCSNEAEEPYEWTEESLAMFENYGVVPPLAMWQECEEESKVDEDLRVLEAATAAAKKLTIHLPSQNQHRGTNAKLAPKVRHPGDNKAKKPAEEADGVTEILDTPKASKKKRKKIKKAHQSDTASEDSDTEPKKKKKKVKAHRSSIGSDSDPDAGELPKAKKTSHQCEVVSHAEADTEVSVAQSKKRGRPCKVVDDTPVAPKVWSMSMFVEIALPPKLQTGKTPHGDKFVNIPAMMGGPFVFMRKMTWEKFLEEVAEIVDVNIENLGLDGMTWGFQEKKAKLPLTNDHGFQTMQNQIKNHRDLSSIIIIVYHPIPCIGLDVQPAPIIEKLEEMYPVLACAEHRGIRCLMHSPCSGEYWHFELDHKKLSLWANAISPIRSCRLYSERENASRKQAAPQTPGRTQEVHAQPNGFFLGYRPPTMAPMPHPSLHYYPYPPPTSATAPLLYGGIQTLITHHRCQCLKLPLPSHFQCLKLLLLSHFQHQTQMGSSSALPFFPPFVYYSSSLVTFVYICISFLVEAVLKLSKVMTKGKSQGNESHALQCSLLQYLARQYVMHDHTQQLADA</sequence>
<dbReference type="OrthoDB" id="10653479at2759"/>
<evidence type="ECO:0000256" key="2">
    <source>
        <dbReference type="SAM" id="Phobius"/>
    </source>
</evidence>
<organism evidence="4">
    <name type="scientific">Laccaria bicolor (strain S238N-H82 / ATCC MYA-4686)</name>
    <name type="common">Bicoloured deceiver</name>
    <name type="synonym">Laccaria laccata var. bicolor</name>
    <dbReference type="NCBI Taxonomy" id="486041"/>
    <lineage>
        <taxon>Eukaryota</taxon>
        <taxon>Fungi</taxon>
        <taxon>Dikarya</taxon>
        <taxon>Basidiomycota</taxon>
        <taxon>Agaricomycotina</taxon>
        <taxon>Agaricomycetes</taxon>
        <taxon>Agaricomycetidae</taxon>
        <taxon>Agaricales</taxon>
        <taxon>Agaricineae</taxon>
        <taxon>Hydnangiaceae</taxon>
        <taxon>Laccaria</taxon>
    </lineage>
</organism>
<proteinExistence type="predicted"/>
<feature type="compositionally biased region" description="Basic and acidic residues" evidence="1">
    <location>
        <begin position="114"/>
        <end position="125"/>
    </location>
</feature>
<dbReference type="EMBL" id="DS547094">
    <property type="protein sequence ID" value="EDR12232.1"/>
    <property type="molecule type" value="Genomic_DNA"/>
</dbReference>
<reference evidence="3 4" key="1">
    <citation type="journal article" date="2008" name="Nature">
        <title>The genome of Laccaria bicolor provides insights into mycorrhizal symbiosis.</title>
        <authorList>
            <person name="Martin F."/>
            <person name="Aerts A."/>
            <person name="Ahren D."/>
            <person name="Brun A."/>
            <person name="Danchin E.G.J."/>
            <person name="Duchaussoy F."/>
            <person name="Gibon J."/>
            <person name="Kohler A."/>
            <person name="Lindquist E."/>
            <person name="Pereda V."/>
            <person name="Salamov A."/>
            <person name="Shapiro H.J."/>
            <person name="Wuyts J."/>
            <person name="Blaudez D."/>
            <person name="Buee M."/>
            <person name="Brokstein P."/>
            <person name="Canbaeck B."/>
            <person name="Cohen D."/>
            <person name="Courty P.E."/>
            <person name="Coutinho P.M."/>
            <person name="Delaruelle C."/>
            <person name="Detter J.C."/>
            <person name="Deveau A."/>
            <person name="DiFazio S."/>
            <person name="Duplessis S."/>
            <person name="Fraissinet-Tachet L."/>
            <person name="Lucic E."/>
            <person name="Frey-Klett P."/>
            <person name="Fourrey C."/>
            <person name="Feussner I."/>
            <person name="Gay G."/>
            <person name="Grimwood J."/>
            <person name="Hoegger P.J."/>
            <person name="Jain P."/>
            <person name="Kilaru S."/>
            <person name="Labbe J."/>
            <person name="Lin Y.C."/>
            <person name="Legue V."/>
            <person name="Le Tacon F."/>
            <person name="Marmeisse R."/>
            <person name="Melayah D."/>
            <person name="Montanini B."/>
            <person name="Muratet M."/>
            <person name="Nehls U."/>
            <person name="Niculita-Hirzel H."/>
            <person name="Oudot-Le Secq M.P."/>
            <person name="Peter M."/>
            <person name="Quesneville H."/>
            <person name="Rajashekar B."/>
            <person name="Reich M."/>
            <person name="Rouhier N."/>
            <person name="Schmutz J."/>
            <person name="Yin T."/>
            <person name="Chalot M."/>
            <person name="Henrissat B."/>
            <person name="Kuees U."/>
            <person name="Lucas S."/>
            <person name="Van de Peer Y."/>
            <person name="Podila G.K."/>
            <person name="Polle A."/>
            <person name="Pukkila P.J."/>
            <person name="Richardson P.M."/>
            <person name="Rouze P."/>
            <person name="Sanders I.R."/>
            <person name="Stajich J.E."/>
            <person name="Tunlid A."/>
            <person name="Tuskan G."/>
            <person name="Grigoriev I.V."/>
        </authorList>
    </citation>
    <scope>NUCLEOTIDE SEQUENCE [LARGE SCALE GENOMIC DNA]</scope>
    <source>
        <strain evidence="4">S238N-H82 / ATCC MYA-4686</strain>
    </source>
</reference>